<dbReference type="GO" id="GO:0000103">
    <property type="term" value="P:sulfate assimilation"/>
    <property type="evidence" value="ECO:0007669"/>
    <property type="project" value="UniProtKB-UniRule"/>
</dbReference>
<accession>A0A2T3Y114</accession>
<reference evidence="19 20" key="1">
    <citation type="submission" date="2018-03" db="EMBL/GenBank/DDBJ databases">
        <title>Whole genome analyses suggest that Burkholderia sensu lato contains two further novel genera in the rhizoxinica-symbiotica group Mycetohabitans gen. nov., and Trinickia gen. nov.: implications for the evolution of diazotrophy and nodulation in the Burkholderiaceae.</title>
        <authorList>
            <person name="Estrada De Los Santos P."/>
            <person name="Palmer M."/>
            <person name="Chavez-Ramirez B."/>
            <person name="Steenkamp E.T."/>
            <person name="Hirsch A.M."/>
            <person name="Manyaka P."/>
            <person name="Maluk M."/>
            <person name="Lafos M."/>
            <person name="Crook M."/>
            <person name="Gross E."/>
            <person name="Simon M.F."/>
            <person name="Bueno Dos Reis Junior F."/>
            <person name="Poole P.S."/>
            <person name="Venter S.N."/>
            <person name="James E.K."/>
        </authorList>
    </citation>
    <scope>NUCLEOTIDE SEQUENCE [LARGE SCALE GENOMIC DNA]</scope>
    <source>
        <strain evidence="19 20">JPY-366</strain>
    </source>
</reference>
<keyword evidence="8 15" id="KW-0560">Oxidoreductase</keyword>
<evidence type="ECO:0000256" key="4">
    <source>
        <dbReference type="ARBA" id="ARBA00022605"/>
    </source>
</evidence>
<feature type="binding site" evidence="15">
    <location>
        <position position="489"/>
    </location>
    <ligand>
        <name>[4Fe-4S] cluster</name>
        <dbReference type="ChEBI" id="CHEBI:49883"/>
    </ligand>
</feature>
<keyword evidence="11 15" id="KW-0198">Cysteine biosynthesis</keyword>
<dbReference type="InterPro" id="IPR006066">
    <property type="entry name" value="NO2/SO3_Rdtase_FeS/sirohaem_BS"/>
</dbReference>
<dbReference type="Pfam" id="PF03460">
    <property type="entry name" value="NIR_SIR_ferr"/>
    <property type="match status" value="2"/>
</dbReference>
<dbReference type="GO" id="GO:0050661">
    <property type="term" value="F:NADP binding"/>
    <property type="evidence" value="ECO:0007669"/>
    <property type="project" value="InterPro"/>
</dbReference>
<keyword evidence="6 15" id="KW-0479">Metal-binding</keyword>
<evidence type="ECO:0000256" key="15">
    <source>
        <dbReference type="HAMAP-Rule" id="MF_01540"/>
    </source>
</evidence>
<evidence type="ECO:0000313" key="19">
    <source>
        <dbReference type="EMBL" id="PTB22428.1"/>
    </source>
</evidence>
<dbReference type="NCBIfam" id="TIGR02041">
    <property type="entry name" value="CysI"/>
    <property type="match status" value="1"/>
</dbReference>
<evidence type="ECO:0000256" key="11">
    <source>
        <dbReference type="ARBA" id="ARBA00023192"/>
    </source>
</evidence>
<dbReference type="FunFam" id="3.30.413.10:FF:000003">
    <property type="entry name" value="Sulfite reductase [NADPH] hemoprotein beta-component"/>
    <property type="match status" value="1"/>
</dbReference>
<protein>
    <recommendedName>
        <fullName evidence="15">Sulfite reductase [NADPH] hemoprotein beta-component</fullName>
        <shortName evidence="15">SiR-HP</shortName>
        <shortName evidence="15">SiRHP</shortName>
        <ecNumber evidence="15">1.8.1.2</ecNumber>
    </recommendedName>
</protein>
<comment type="cofactor">
    <cofactor evidence="15">
        <name>[4Fe-4S] cluster</name>
        <dbReference type="ChEBI" id="CHEBI:49883"/>
    </cofactor>
    <text evidence="15">Binds 1 [4Fe-4S] cluster per subunit.</text>
</comment>
<dbReference type="HAMAP" id="MF_01540">
    <property type="entry name" value="CysI"/>
    <property type="match status" value="1"/>
</dbReference>
<dbReference type="GO" id="GO:0050311">
    <property type="term" value="F:sulfite reductase (ferredoxin) activity"/>
    <property type="evidence" value="ECO:0007669"/>
    <property type="project" value="TreeGrafter"/>
</dbReference>
<comment type="similarity">
    <text evidence="2 15">Belongs to the nitrite and sulfite reductase 4Fe-4S domain family.</text>
</comment>
<dbReference type="Pfam" id="PF01077">
    <property type="entry name" value="NIR_SIR"/>
    <property type="match status" value="1"/>
</dbReference>
<evidence type="ECO:0000313" key="20">
    <source>
        <dbReference type="Proteomes" id="UP000240638"/>
    </source>
</evidence>
<dbReference type="AlphaFoldDB" id="A0A2T3Y114"/>
<keyword evidence="10 15" id="KW-0411">Iron-sulfur</keyword>
<comment type="function">
    <text evidence="13 15">Component of the sulfite reductase complex that catalyzes the 6-electron reduction of sulfite to sulfide. This is one of several activities required for the biosynthesis of L-cysteine from sulfate.</text>
</comment>
<evidence type="ECO:0000256" key="9">
    <source>
        <dbReference type="ARBA" id="ARBA00023004"/>
    </source>
</evidence>
<evidence type="ECO:0000259" key="17">
    <source>
        <dbReference type="Pfam" id="PF01077"/>
    </source>
</evidence>
<name>A0A2T3Y114_9BURK</name>
<feature type="domain" description="Nitrite/Sulfite reductase ferredoxin-like" evidence="18">
    <location>
        <begin position="84"/>
        <end position="145"/>
    </location>
</feature>
<evidence type="ECO:0000256" key="13">
    <source>
        <dbReference type="ARBA" id="ARBA00057160"/>
    </source>
</evidence>
<keyword evidence="3 15" id="KW-0004">4Fe-4S</keyword>
<dbReference type="SUPFAM" id="SSF56014">
    <property type="entry name" value="Nitrite and sulphite reductase 4Fe-4S domain-like"/>
    <property type="match status" value="2"/>
</dbReference>
<gene>
    <name evidence="15" type="primary">cysI</name>
    <name evidence="19" type="ORF">C9I57_01150</name>
</gene>
<evidence type="ECO:0000256" key="5">
    <source>
        <dbReference type="ARBA" id="ARBA00022617"/>
    </source>
</evidence>
<feature type="region of interest" description="Disordered" evidence="16">
    <location>
        <begin position="1"/>
        <end position="32"/>
    </location>
</feature>
<evidence type="ECO:0000256" key="6">
    <source>
        <dbReference type="ARBA" id="ARBA00022723"/>
    </source>
</evidence>
<dbReference type="NCBIfam" id="NF010029">
    <property type="entry name" value="PRK13504.1"/>
    <property type="match status" value="1"/>
</dbReference>
<evidence type="ECO:0000259" key="18">
    <source>
        <dbReference type="Pfam" id="PF03460"/>
    </source>
</evidence>
<evidence type="ECO:0000256" key="10">
    <source>
        <dbReference type="ARBA" id="ARBA00023014"/>
    </source>
</evidence>
<dbReference type="GO" id="GO:0051539">
    <property type="term" value="F:4 iron, 4 sulfur cluster binding"/>
    <property type="evidence" value="ECO:0007669"/>
    <property type="project" value="UniProtKB-KW"/>
</dbReference>
<dbReference type="InterPro" id="IPR011786">
    <property type="entry name" value="CysI"/>
</dbReference>
<dbReference type="SUPFAM" id="SSF55124">
    <property type="entry name" value="Nitrite/Sulfite reductase N-terminal domain-like"/>
    <property type="match status" value="2"/>
</dbReference>
<dbReference type="GO" id="GO:0004783">
    <property type="term" value="F:sulfite reductase (NADPH) activity"/>
    <property type="evidence" value="ECO:0007669"/>
    <property type="project" value="UniProtKB-UniRule"/>
</dbReference>
<comment type="cofactor">
    <cofactor evidence="15">
        <name>siroheme</name>
        <dbReference type="ChEBI" id="CHEBI:60052"/>
    </cofactor>
    <text evidence="15">Binds 1 siroheme per subunit.</text>
</comment>
<dbReference type="GO" id="GO:0070814">
    <property type="term" value="P:hydrogen sulfide biosynthetic process"/>
    <property type="evidence" value="ECO:0007669"/>
    <property type="project" value="UniProtKB-UniRule"/>
</dbReference>
<comment type="caution">
    <text evidence="19">The sequence shown here is derived from an EMBL/GenBank/DDBJ whole genome shotgun (WGS) entry which is preliminary data.</text>
</comment>
<dbReference type="PANTHER" id="PTHR11493">
    <property type="entry name" value="SULFITE REDUCTASE [NADPH] SUBUNIT BETA-RELATED"/>
    <property type="match status" value="1"/>
</dbReference>
<evidence type="ECO:0000256" key="7">
    <source>
        <dbReference type="ARBA" id="ARBA00022857"/>
    </source>
</evidence>
<dbReference type="Proteomes" id="UP000240638">
    <property type="component" value="Unassembled WGS sequence"/>
</dbReference>
<feature type="domain" description="Nitrite/sulphite reductase 4Fe-4S" evidence="17">
    <location>
        <begin position="188"/>
        <end position="336"/>
    </location>
</feature>
<dbReference type="GO" id="GO:0020037">
    <property type="term" value="F:heme binding"/>
    <property type="evidence" value="ECO:0007669"/>
    <property type="project" value="InterPro"/>
</dbReference>
<feature type="domain" description="Nitrite/Sulfite reductase ferredoxin-like" evidence="18">
    <location>
        <begin position="361"/>
        <end position="423"/>
    </location>
</feature>
<evidence type="ECO:0000256" key="1">
    <source>
        <dbReference type="ARBA" id="ARBA00004774"/>
    </source>
</evidence>
<dbReference type="EMBL" id="PYUC01000001">
    <property type="protein sequence ID" value="PTB22428.1"/>
    <property type="molecule type" value="Genomic_DNA"/>
</dbReference>
<keyword evidence="7 15" id="KW-0521">NADP</keyword>
<comment type="catalytic activity">
    <reaction evidence="12 15">
        <text>hydrogen sulfide + 3 NADP(+) + 3 H2O = sulfite + 3 NADPH + 4 H(+)</text>
        <dbReference type="Rhea" id="RHEA:13801"/>
        <dbReference type="ChEBI" id="CHEBI:15377"/>
        <dbReference type="ChEBI" id="CHEBI:15378"/>
        <dbReference type="ChEBI" id="CHEBI:17359"/>
        <dbReference type="ChEBI" id="CHEBI:29919"/>
        <dbReference type="ChEBI" id="CHEBI:57783"/>
        <dbReference type="ChEBI" id="CHEBI:58349"/>
        <dbReference type="EC" id="1.8.1.2"/>
    </reaction>
</comment>
<feature type="binding site" description="axial binding residue" evidence="15">
    <location>
        <position position="493"/>
    </location>
    <ligand>
        <name>siroheme</name>
        <dbReference type="ChEBI" id="CHEBI:60052"/>
    </ligand>
    <ligandPart>
        <name>Fe</name>
        <dbReference type="ChEBI" id="CHEBI:18248"/>
    </ligandPart>
</feature>
<dbReference type="GO" id="GO:0046872">
    <property type="term" value="F:metal ion binding"/>
    <property type="evidence" value="ECO:0007669"/>
    <property type="project" value="UniProtKB-KW"/>
</dbReference>
<feature type="binding site" evidence="15">
    <location>
        <position position="450"/>
    </location>
    <ligand>
        <name>[4Fe-4S] cluster</name>
        <dbReference type="ChEBI" id="CHEBI:49883"/>
    </ligand>
</feature>
<dbReference type="EC" id="1.8.1.2" evidence="15"/>
<sequence>MSETHPRPDRSRDLSQPVERLSADERLKAGSDQLRGTIREGLADPLTGAVSANDAKLLKFHGMYLQDDRDVRDERRRQKLEPAFQFMIRVRMPGGVCTSEQWLKLDELARAHGNATLRLTTRQTVQFHWVLKNDLRPLIQGLNEVRLDTISACGDDARGVMCSINPHLSALHATVYDLAHRASDRAIPRMRAYREIWYGEAREREPAEAPEEPFYGKTYMPRKFKIGFAIPPVNDIDVYTQDLGFIAIAEDGELKGFNVVIGGGMGRSDQSTATYPRLADVIGFVTPDKVLETCDAVMSVQRDYGDRLERAHARFKYTIDDLGLDWVKAEIERRLGFALAPARPYTFTSNGDTLGWQTGDDGAHHLTLFIENGRLHNQPDRPLLDGLREIARVHDDTFRLTPNQNITIARISDANRARIEQLARDYRLLAPDWGSALRVNSMACVALPTCGLAMAESERYLPSLIARIEALLERHRLSDVPITVRMSGCPNGCSRPYVAEIGLSGRAPGKYNLYLGGGFHGERLARMYLENVGEDGILDTLDKTLGHFARERHEGEHFGDFVVRTGYVEAVTSGRDFNR</sequence>
<evidence type="ECO:0000256" key="16">
    <source>
        <dbReference type="SAM" id="MobiDB-lite"/>
    </source>
</evidence>
<evidence type="ECO:0000256" key="8">
    <source>
        <dbReference type="ARBA" id="ARBA00023002"/>
    </source>
</evidence>
<dbReference type="InterPro" id="IPR005117">
    <property type="entry name" value="NiRdtase/SiRdtase_haem-b_fer"/>
</dbReference>
<comment type="pathway">
    <text evidence="1 15">Sulfur metabolism; hydrogen sulfide biosynthesis; hydrogen sulfide from sulfite (NADPH route): step 1/1.</text>
</comment>
<feature type="binding site" evidence="15">
    <location>
        <position position="444"/>
    </location>
    <ligand>
        <name>[4Fe-4S] cluster</name>
        <dbReference type="ChEBI" id="CHEBI:49883"/>
    </ligand>
</feature>
<organism evidence="19 20">
    <name type="scientific">Trinickia symbiotica</name>
    <dbReference type="NCBI Taxonomy" id="863227"/>
    <lineage>
        <taxon>Bacteria</taxon>
        <taxon>Pseudomonadati</taxon>
        <taxon>Pseudomonadota</taxon>
        <taxon>Betaproteobacteria</taxon>
        <taxon>Burkholderiales</taxon>
        <taxon>Burkholderiaceae</taxon>
        <taxon>Trinickia</taxon>
    </lineage>
</organism>
<evidence type="ECO:0000256" key="2">
    <source>
        <dbReference type="ARBA" id="ARBA00010429"/>
    </source>
</evidence>
<dbReference type="GO" id="GO:0019344">
    <property type="term" value="P:cysteine biosynthetic process"/>
    <property type="evidence" value="ECO:0007669"/>
    <property type="project" value="UniProtKB-KW"/>
</dbReference>
<keyword evidence="4 15" id="KW-0028">Amino-acid biosynthesis</keyword>
<dbReference type="InterPro" id="IPR045169">
    <property type="entry name" value="NO2/SO3_Rdtase_4Fe4S_prot"/>
</dbReference>
<keyword evidence="5 15" id="KW-0349">Heme</keyword>
<dbReference type="InterPro" id="IPR006067">
    <property type="entry name" value="NO2/SO3_Rdtase_4Fe4S_dom"/>
</dbReference>
<dbReference type="PROSITE" id="PS00365">
    <property type="entry name" value="NIR_SIR"/>
    <property type="match status" value="1"/>
</dbReference>
<dbReference type="Gene3D" id="3.90.480.10">
    <property type="entry name" value="Sulfite Reductase Hemoprotein,Domain 2"/>
    <property type="match status" value="1"/>
</dbReference>
<keyword evidence="9 15" id="KW-0408">Iron</keyword>
<feature type="binding site" evidence="15">
    <location>
        <position position="493"/>
    </location>
    <ligand>
        <name>[4Fe-4S] cluster</name>
        <dbReference type="ChEBI" id="CHEBI:49883"/>
    </ligand>
</feature>
<dbReference type="RefSeq" id="WP_107148810.1">
    <property type="nucleotide sequence ID" value="NZ_PYUC01000001.1"/>
</dbReference>
<dbReference type="UniPathway" id="UPA00140">
    <property type="reaction ID" value="UER00207"/>
</dbReference>
<feature type="compositionally biased region" description="Basic and acidic residues" evidence="16">
    <location>
        <begin position="1"/>
        <end position="13"/>
    </location>
</feature>
<dbReference type="PANTHER" id="PTHR11493:SF47">
    <property type="entry name" value="SULFITE REDUCTASE [NADPH] SUBUNIT BETA"/>
    <property type="match status" value="1"/>
</dbReference>
<proteinExistence type="inferred from homology"/>
<dbReference type="PRINTS" id="PR00397">
    <property type="entry name" value="SIROHAEM"/>
</dbReference>
<dbReference type="InterPro" id="IPR045854">
    <property type="entry name" value="NO2/SO3_Rdtase_4Fe4S_sf"/>
</dbReference>
<comment type="subunit">
    <text evidence="14 15">Alpha(8)-beta(8). The alpha component is a flavoprotein, the beta component is a hemoprotein.</text>
</comment>
<evidence type="ECO:0000256" key="3">
    <source>
        <dbReference type="ARBA" id="ARBA00022485"/>
    </source>
</evidence>
<dbReference type="InterPro" id="IPR036136">
    <property type="entry name" value="Nit/Sulf_reduc_fer-like_dom_sf"/>
</dbReference>
<dbReference type="GO" id="GO:0009337">
    <property type="term" value="C:sulfite reductase complex (NADPH)"/>
    <property type="evidence" value="ECO:0007669"/>
    <property type="project" value="InterPro"/>
</dbReference>
<evidence type="ECO:0000256" key="14">
    <source>
        <dbReference type="ARBA" id="ARBA00062253"/>
    </source>
</evidence>
<dbReference type="Gene3D" id="3.30.413.10">
    <property type="entry name" value="Sulfite Reductase Hemoprotein, domain 1"/>
    <property type="match status" value="2"/>
</dbReference>
<evidence type="ECO:0000256" key="12">
    <source>
        <dbReference type="ARBA" id="ARBA00052219"/>
    </source>
</evidence>